<dbReference type="EMBL" id="SDMP01000016">
    <property type="protein sequence ID" value="RYR01115.1"/>
    <property type="molecule type" value="Genomic_DNA"/>
</dbReference>
<comment type="caution">
    <text evidence="5">The sequence shown here is derived from an EMBL/GenBank/DDBJ whole genome shotgun (WGS) entry which is preliminary data.</text>
</comment>
<gene>
    <name evidence="5" type="ORF">Ahy_B06g079962</name>
</gene>
<dbReference type="AlphaFoldDB" id="A0A444YGQ6"/>
<keyword evidence="6" id="KW-1185">Reference proteome</keyword>
<feature type="domain" description="SMP" evidence="4">
    <location>
        <begin position="14"/>
        <end position="69"/>
    </location>
</feature>
<evidence type="ECO:0000259" key="4">
    <source>
        <dbReference type="Pfam" id="PF04927"/>
    </source>
</evidence>
<dbReference type="Pfam" id="PF04927">
    <property type="entry name" value="SMP"/>
    <property type="match status" value="1"/>
</dbReference>
<dbReference type="PANTHER" id="PTHR31174:SF31">
    <property type="entry name" value="LATE EMBRYOGENESIS ABUNDANT PROTEIN 3"/>
    <property type="match status" value="1"/>
</dbReference>
<sequence>MSQQKSRRDEDEAIKYGEVFNVSGELACKPITPRDAATLQSVEGQILGETRKGGPAAVMESAAAKNQRAGVVGRKDVTNIARNEGVTISIQKNERGNRVVTETLGGQLSYISMRIDEHKLWPQYEAADEAKDELDFNYGGDSGGGALTQAPHVKPTKDDEYDFINNQDDATSLNPRLFATDHLQQNTLPTVSTGQENPNVTISSVPGGMAASMATADQRLTKNK</sequence>
<dbReference type="InterPro" id="IPR007011">
    <property type="entry name" value="LEA_SMP_dom"/>
</dbReference>
<reference evidence="5 6" key="1">
    <citation type="submission" date="2019-01" db="EMBL/GenBank/DDBJ databases">
        <title>Sequencing of cultivated peanut Arachis hypogaea provides insights into genome evolution and oil improvement.</title>
        <authorList>
            <person name="Chen X."/>
        </authorList>
    </citation>
    <scope>NUCLEOTIDE SEQUENCE [LARGE SCALE GENOMIC DNA]</scope>
    <source>
        <strain evidence="6">cv. Fuhuasheng</strain>
        <tissue evidence="5">Leaves</tissue>
    </source>
</reference>
<dbReference type="Proteomes" id="UP000289738">
    <property type="component" value="Chromosome B06"/>
</dbReference>
<evidence type="ECO:0000313" key="5">
    <source>
        <dbReference type="EMBL" id="RYR01115.1"/>
    </source>
</evidence>
<feature type="region of interest" description="Disordered" evidence="3">
    <location>
        <begin position="141"/>
        <end position="163"/>
    </location>
</feature>
<name>A0A444YGQ6_ARAHY</name>
<evidence type="ECO:0000256" key="2">
    <source>
        <dbReference type="ARBA" id="ARBA00022737"/>
    </source>
</evidence>
<proteinExistence type="inferred from homology"/>
<accession>A0A444YGQ6</accession>
<protein>
    <recommendedName>
        <fullName evidence="4">SMP domain-containing protein</fullName>
    </recommendedName>
</protein>
<keyword evidence="2" id="KW-0677">Repeat</keyword>
<feature type="compositionally biased region" description="Polar residues" evidence="3">
    <location>
        <begin position="189"/>
        <end position="204"/>
    </location>
</feature>
<dbReference type="PANTHER" id="PTHR31174">
    <property type="entry name" value="SEED MATURATION FAMILY PROTEIN"/>
    <property type="match status" value="1"/>
</dbReference>
<evidence type="ECO:0000256" key="1">
    <source>
        <dbReference type="ARBA" id="ARBA00010733"/>
    </source>
</evidence>
<feature type="region of interest" description="Disordered" evidence="3">
    <location>
        <begin position="189"/>
        <end position="224"/>
    </location>
</feature>
<comment type="similarity">
    <text evidence="1">Belongs to the LEA type SMP family.</text>
</comment>
<evidence type="ECO:0000256" key="3">
    <source>
        <dbReference type="SAM" id="MobiDB-lite"/>
    </source>
</evidence>
<dbReference type="InterPro" id="IPR042971">
    <property type="entry name" value="LEA_SMP"/>
</dbReference>
<organism evidence="5 6">
    <name type="scientific">Arachis hypogaea</name>
    <name type="common">Peanut</name>
    <dbReference type="NCBI Taxonomy" id="3818"/>
    <lineage>
        <taxon>Eukaryota</taxon>
        <taxon>Viridiplantae</taxon>
        <taxon>Streptophyta</taxon>
        <taxon>Embryophyta</taxon>
        <taxon>Tracheophyta</taxon>
        <taxon>Spermatophyta</taxon>
        <taxon>Magnoliopsida</taxon>
        <taxon>eudicotyledons</taxon>
        <taxon>Gunneridae</taxon>
        <taxon>Pentapetalae</taxon>
        <taxon>rosids</taxon>
        <taxon>fabids</taxon>
        <taxon>Fabales</taxon>
        <taxon>Fabaceae</taxon>
        <taxon>Papilionoideae</taxon>
        <taxon>50 kb inversion clade</taxon>
        <taxon>dalbergioids sensu lato</taxon>
        <taxon>Dalbergieae</taxon>
        <taxon>Pterocarpus clade</taxon>
        <taxon>Arachis</taxon>
    </lineage>
</organism>
<evidence type="ECO:0000313" key="6">
    <source>
        <dbReference type="Proteomes" id="UP000289738"/>
    </source>
</evidence>